<accession>A0AAQ3JLT2</accession>
<gene>
    <name evidence="1" type="ORF">Cni_G00061</name>
</gene>
<evidence type="ECO:0000313" key="1">
    <source>
        <dbReference type="EMBL" id="WOK91370.1"/>
    </source>
</evidence>
<evidence type="ECO:0000313" key="2">
    <source>
        <dbReference type="Proteomes" id="UP001327560"/>
    </source>
</evidence>
<dbReference type="PANTHER" id="PTHR34683:SF2">
    <property type="entry name" value="EXPRESSED PROTEIN"/>
    <property type="match status" value="1"/>
</dbReference>
<proteinExistence type="predicted"/>
<protein>
    <submittedName>
        <fullName evidence="1">Uncharacterized protein</fullName>
    </submittedName>
</protein>
<dbReference type="PANTHER" id="PTHR34683">
    <property type="entry name" value="EXPRESSED PROTEIN-RELATED"/>
    <property type="match status" value="1"/>
</dbReference>
<dbReference type="AlphaFoldDB" id="A0AAQ3JLT2"/>
<keyword evidence="2" id="KW-1185">Reference proteome</keyword>
<sequence>MVKGTGAVTVASTVITAAASYTTALSGSLSDPKLQALIPIQDRVSPQGHRPNQERFSPRFDGLRFVETLITAHR</sequence>
<organism evidence="1 2">
    <name type="scientific">Canna indica</name>
    <name type="common">Indian-shot</name>
    <dbReference type="NCBI Taxonomy" id="4628"/>
    <lineage>
        <taxon>Eukaryota</taxon>
        <taxon>Viridiplantae</taxon>
        <taxon>Streptophyta</taxon>
        <taxon>Embryophyta</taxon>
        <taxon>Tracheophyta</taxon>
        <taxon>Spermatophyta</taxon>
        <taxon>Magnoliopsida</taxon>
        <taxon>Liliopsida</taxon>
        <taxon>Zingiberales</taxon>
        <taxon>Cannaceae</taxon>
        <taxon>Canna</taxon>
    </lineage>
</organism>
<dbReference type="Proteomes" id="UP001327560">
    <property type="component" value="Chromosome 1"/>
</dbReference>
<dbReference type="EMBL" id="CP136890">
    <property type="protein sequence ID" value="WOK91370.1"/>
    <property type="molecule type" value="Genomic_DNA"/>
</dbReference>
<name>A0AAQ3JLT2_9LILI</name>
<reference evidence="1 2" key="1">
    <citation type="submission" date="2023-10" db="EMBL/GenBank/DDBJ databases">
        <title>Chromosome-scale genome assembly provides insights into flower coloration mechanisms of Canna indica.</title>
        <authorList>
            <person name="Li C."/>
        </authorList>
    </citation>
    <scope>NUCLEOTIDE SEQUENCE [LARGE SCALE GENOMIC DNA]</scope>
    <source>
        <tissue evidence="1">Flower</tissue>
    </source>
</reference>